<feature type="transmembrane region" description="Helical" evidence="8">
    <location>
        <begin position="58"/>
        <end position="78"/>
    </location>
</feature>
<dbReference type="EMBL" id="JBHRWW010000004">
    <property type="protein sequence ID" value="MFC3688159.1"/>
    <property type="molecule type" value="Genomic_DNA"/>
</dbReference>
<dbReference type="Pfam" id="PF00893">
    <property type="entry name" value="Multi_Drug_Res"/>
    <property type="match status" value="1"/>
</dbReference>
<evidence type="ECO:0000256" key="8">
    <source>
        <dbReference type="SAM" id="Phobius"/>
    </source>
</evidence>
<evidence type="ECO:0000256" key="7">
    <source>
        <dbReference type="RuleBase" id="RU003942"/>
    </source>
</evidence>
<evidence type="ECO:0000313" key="9">
    <source>
        <dbReference type="EMBL" id="MFC3688159.1"/>
    </source>
</evidence>
<dbReference type="Gene3D" id="1.10.3730.20">
    <property type="match status" value="1"/>
</dbReference>
<evidence type="ECO:0000256" key="4">
    <source>
        <dbReference type="ARBA" id="ARBA00022692"/>
    </source>
</evidence>
<proteinExistence type="inferred from homology"/>
<reference evidence="10" key="1">
    <citation type="journal article" date="2019" name="Int. J. Syst. Evol. Microbiol.">
        <title>The Global Catalogue of Microorganisms (GCM) 10K type strain sequencing project: providing services to taxonomists for standard genome sequencing and annotation.</title>
        <authorList>
            <consortium name="The Broad Institute Genomics Platform"/>
            <consortium name="The Broad Institute Genome Sequencing Center for Infectious Disease"/>
            <person name="Wu L."/>
            <person name="Ma J."/>
        </authorList>
    </citation>
    <scope>NUCLEOTIDE SEQUENCE [LARGE SCALE GENOMIC DNA]</scope>
    <source>
        <strain evidence="10">NCAIM B.02333</strain>
    </source>
</reference>
<dbReference type="InterPro" id="IPR000390">
    <property type="entry name" value="Small_drug/metabolite_transptr"/>
</dbReference>
<evidence type="ECO:0000256" key="2">
    <source>
        <dbReference type="ARBA" id="ARBA00022448"/>
    </source>
</evidence>
<accession>A0ABV7WFL3</accession>
<evidence type="ECO:0000256" key="5">
    <source>
        <dbReference type="ARBA" id="ARBA00022989"/>
    </source>
</evidence>
<dbReference type="PANTHER" id="PTHR30561:SF0">
    <property type="entry name" value="GUANIDINIUM EXPORTER"/>
    <property type="match status" value="1"/>
</dbReference>
<name>A0ABV7WFL3_9MICO</name>
<keyword evidence="5 8" id="KW-1133">Transmembrane helix</keyword>
<evidence type="ECO:0000256" key="3">
    <source>
        <dbReference type="ARBA" id="ARBA00022475"/>
    </source>
</evidence>
<comment type="subcellular location">
    <subcellularLocation>
        <location evidence="1 7">Cell membrane</location>
        <topology evidence="1 7">Multi-pass membrane protein</topology>
    </subcellularLocation>
</comment>
<feature type="transmembrane region" description="Helical" evidence="8">
    <location>
        <begin position="27"/>
        <end position="46"/>
    </location>
</feature>
<comment type="similarity">
    <text evidence="7">Belongs to the drug/metabolite transporter (DMT) superfamily. Small multidrug resistance (SMR) (TC 2.A.7.1) family.</text>
</comment>
<comment type="caution">
    <text evidence="9">The sequence shown here is derived from an EMBL/GenBank/DDBJ whole genome shotgun (WGS) entry which is preliminary data.</text>
</comment>
<dbReference type="InterPro" id="IPR037185">
    <property type="entry name" value="EmrE-like"/>
</dbReference>
<feature type="transmembrane region" description="Helical" evidence="8">
    <location>
        <begin position="84"/>
        <end position="103"/>
    </location>
</feature>
<keyword evidence="3" id="KW-1003">Cell membrane</keyword>
<dbReference type="Proteomes" id="UP001595685">
    <property type="component" value="Unassembled WGS sequence"/>
</dbReference>
<keyword evidence="6 8" id="KW-0472">Membrane</keyword>
<evidence type="ECO:0000256" key="6">
    <source>
        <dbReference type="ARBA" id="ARBA00023136"/>
    </source>
</evidence>
<evidence type="ECO:0000256" key="1">
    <source>
        <dbReference type="ARBA" id="ARBA00004651"/>
    </source>
</evidence>
<organism evidence="9 10">
    <name type="scientific">Aquipuribacter hungaricus</name>
    <dbReference type="NCBI Taxonomy" id="545624"/>
    <lineage>
        <taxon>Bacteria</taxon>
        <taxon>Bacillati</taxon>
        <taxon>Actinomycetota</taxon>
        <taxon>Actinomycetes</taxon>
        <taxon>Micrococcales</taxon>
        <taxon>Intrasporangiaceae</taxon>
        <taxon>Aquipuribacter</taxon>
    </lineage>
</organism>
<keyword evidence="10" id="KW-1185">Reference proteome</keyword>
<protein>
    <submittedName>
        <fullName evidence="9">DMT family transporter</fullName>
    </submittedName>
</protein>
<gene>
    <name evidence="9" type="ORF">ACFOLH_07375</name>
</gene>
<evidence type="ECO:0000313" key="10">
    <source>
        <dbReference type="Proteomes" id="UP001595685"/>
    </source>
</evidence>
<dbReference type="InterPro" id="IPR045324">
    <property type="entry name" value="Small_multidrug_res"/>
</dbReference>
<sequence>MAWVLVVVAGLFETVFAVSLKLSDGFRHVGWSVAFVAAAAVSFSLLNAGLRTLPVGSAYAVWVGIGAVGTAVVGMVWFGEPAGAARLLSIVLVVAGVVGLQLTSR</sequence>
<dbReference type="PANTHER" id="PTHR30561">
    <property type="entry name" value="SMR FAMILY PROTON-DEPENDENT DRUG EFFLUX TRANSPORTER SUGE"/>
    <property type="match status" value="1"/>
</dbReference>
<keyword evidence="4 7" id="KW-0812">Transmembrane</keyword>
<dbReference type="RefSeq" id="WP_340292789.1">
    <property type="nucleotide sequence ID" value="NZ_JBBEOI010000083.1"/>
</dbReference>
<dbReference type="SUPFAM" id="SSF103481">
    <property type="entry name" value="Multidrug resistance efflux transporter EmrE"/>
    <property type="match status" value="1"/>
</dbReference>
<keyword evidence="2" id="KW-0813">Transport</keyword>